<keyword evidence="7 13" id="KW-1133">Transmembrane helix</keyword>
<dbReference type="GO" id="GO:0005778">
    <property type="term" value="C:peroxisomal membrane"/>
    <property type="evidence" value="ECO:0007669"/>
    <property type="project" value="UniProtKB-SubCell"/>
</dbReference>
<keyword evidence="5" id="KW-0053">Apoptosis</keyword>
<dbReference type="InterPro" id="IPR028058">
    <property type="entry name" value="Fis1_TPR_N"/>
</dbReference>
<comment type="subcellular location">
    <subcellularLocation>
        <location evidence="2">Mitochondrion outer membrane</location>
        <topology evidence="2">Single-pass membrane protein</topology>
    </subcellularLocation>
    <subcellularLocation>
        <location evidence="1">Peroxisome membrane</location>
        <topology evidence="1">Single-pass membrane protein</topology>
    </subcellularLocation>
</comment>
<dbReference type="CDD" id="cd12212">
    <property type="entry name" value="Fis1"/>
    <property type="match status" value="1"/>
</dbReference>
<protein>
    <recommendedName>
        <fullName evidence="11">Mitochondrial fission 1 protein</fullName>
    </recommendedName>
</protein>
<evidence type="ECO:0000256" key="4">
    <source>
        <dbReference type="ARBA" id="ARBA00022692"/>
    </source>
</evidence>
<dbReference type="GO" id="GO:0016559">
    <property type="term" value="P:peroxisome fission"/>
    <property type="evidence" value="ECO:0007669"/>
    <property type="project" value="TreeGrafter"/>
</dbReference>
<evidence type="ECO:0000256" key="5">
    <source>
        <dbReference type="ARBA" id="ARBA00022703"/>
    </source>
</evidence>
<feature type="repeat" description="TPR" evidence="12">
    <location>
        <begin position="71"/>
        <end position="104"/>
    </location>
</feature>
<evidence type="ECO:0000256" key="12">
    <source>
        <dbReference type="PROSITE-ProRule" id="PRU00339"/>
    </source>
</evidence>
<evidence type="ECO:0000256" key="13">
    <source>
        <dbReference type="SAM" id="Phobius"/>
    </source>
</evidence>
<keyword evidence="8 11" id="KW-0496">Mitochondrion</keyword>
<evidence type="ECO:0000256" key="10">
    <source>
        <dbReference type="ARBA" id="ARBA00023140"/>
    </source>
</evidence>
<dbReference type="GO" id="GO:0005741">
    <property type="term" value="C:mitochondrial outer membrane"/>
    <property type="evidence" value="ECO:0007669"/>
    <property type="project" value="UniProtKB-SubCell"/>
</dbReference>
<dbReference type="EMBL" id="AK417176">
    <property type="protein sequence ID" value="BAN20391.1"/>
    <property type="molecule type" value="mRNA"/>
</dbReference>
<reference evidence="14" key="1">
    <citation type="journal article" date="2013" name="PLoS ONE">
        <title>Gene expression in gut symbiotic organ of stinkbug affected by extracellular bacterial symbiont.</title>
        <authorList>
            <person name="Futahashi R."/>
            <person name="Tanaka K."/>
            <person name="Tanahashi M."/>
            <person name="Nikoh N."/>
            <person name="Kikuchi Y."/>
            <person name="Lee B.L."/>
            <person name="Fukatsu T."/>
        </authorList>
    </citation>
    <scope>NUCLEOTIDE SEQUENCE</scope>
    <source>
        <tissue evidence="14">Midgut</tissue>
    </source>
</reference>
<dbReference type="FunFam" id="1.25.40.10:FF:000147">
    <property type="entry name" value="Mitochondrial fission 1 protein"/>
    <property type="match status" value="1"/>
</dbReference>
<name>R4WNG8_RIPPE</name>
<keyword evidence="9 11" id="KW-0472">Membrane</keyword>
<evidence type="ECO:0000256" key="2">
    <source>
        <dbReference type="ARBA" id="ARBA00004572"/>
    </source>
</evidence>
<keyword evidence="12" id="KW-0802">TPR repeat</keyword>
<keyword evidence="6 11" id="KW-1000">Mitochondrion outer membrane</keyword>
<dbReference type="InterPro" id="IPR033745">
    <property type="entry name" value="Fis1_cytosol"/>
</dbReference>
<dbReference type="PIRSF" id="PIRSF008835">
    <property type="entry name" value="TPR_repeat_11_Fis1"/>
    <property type="match status" value="1"/>
</dbReference>
<keyword evidence="4 13" id="KW-0812">Transmembrane</keyword>
<comment type="domain">
    <text evidence="11">The C-terminus is required for mitochondrial localization, while the N-terminus is necessary for mitochondrial fission.</text>
</comment>
<evidence type="ECO:0000256" key="3">
    <source>
        <dbReference type="ARBA" id="ARBA00008937"/>
    </source>
</evidence>
<dbReference type="InterPro" id="IPR028061">
    <property type="entry name" value="Fis1_TPR_C"/>
</dbReference>
<comment type="similarity">
    <text evidence="3 11">Belongs to the FIS1 family.</text>
</comment>
<dbReference type="Gene3D" id="1.25.40.10">
    <property type="entry name" value="Tetratricopeptide repeat domain"/>
    <property type="match status" value="1"/>
</dbReference>
<evidence type="ECO:0000256" key="9">
    <source>
        <dbReference type="ARBA" id="ARBA00023136"/>
    </source>
</evidence>
<evidence type="ECO:0000256" key="8">
    <source>
        <dbReference type="ARBA" id="ARBA00023128"/>
    </source>
</evidence>
<evidence type="ECO:0000256" key="11">
    <source>
        <dbReference type="PIRNR" id="PIRNR008835"/>
    </source>
</evidence>
<dbReference type="InterPro" id="IPR019734">
    <property type="entry name" value="TPR_rpt"/>
</dbReference>
<evidence type="ECO:0000313" key="14">
    <source>
        <dbReference type="EMBL" id="BAN20391.1"/>
    </source>
</evidence>
<accession>R4WNG8</accession>
<evidence type="ECO:0000256" key="6">
    <source>
        <dbReference type="ARBA" id="ARBA00022787"/>
    </source>
</evidence>
<dbReference type="PROSITE" id="PS50005">
    <property type="entry name" value="TPR"/>
    <property type="match status" value="1"/>
</dbReference>
<dbReference type="AlphaFoldDB" id="R4WNG8"/>
<dbReference type="GO" id="GO:0000266">
    <property type="term" value="P:mitochondrial fission"/>
    <property type="evidence" value="ECO:0007669"/>
    <property type="project" value="UniProtKB-UniRule"/>
</dbReference>
<dbReference type="Pfam" id="PF14853">
    <property type="entry name" value="Fis1_TPR_C"/>
    <property type="match status" value="1"/>
</dbReference>
<organism evidence="14">
    <name type="scientific">Riptortus pedestris</name>
    <name type="common">Bean bug</name>
    <dbReference type="NCBI Taxonomy" id="329032"/>
    <lineage>
        <taxon>Eukaryota</taxon>
        <taxon>Metazoa</taxon>
        <taxon>Ecdysozoa</taxon>
        <taxon>Arthropoda</taxon>
        <taxon>Hexapoda</taxon>
        <taxon>Insecta</taxon>
        <taxon>Pterygota</taxon>
        <taxon>Neoptera</taxon>
        <taxon>Paraneoptera</taxon>
        <taxon>Hemiptera</taxon>
        <taxon>Heteroptera</taxon>
        <taxon>Panheteroptera</taxon>
        <taxon>Pentatomomorpha</taxon>
        <taxon>Coreoidea</taxon>
        <taxon>Alydidae</taxon>
        <taxon>Riptortus</taxon>
    </lineage>
</organism>
<dbReference type="SUPFAM" id="SSF48452">
    <property type="entry name" value="TPR-like"/>
    <property type="match status" value="1"/>
</dbReference>
<feature type="transmembrane region" description="Helical" evidence="13">
    <location>
        <begin position="123"/>
        <end position="147"/>
    </location>
</feature>
<dbReference type="InterPro" id="IPR011990">
    <property type="entry name" value="TPR-like_helical_dom_sf"/>
</dbReference>
<proteinExistence type="evidence at transcript level"/>
<dbReference type="GO" id="GO:0043653">
    <property type="term" value="P:mitochondrial fragmentation involved in apoptotic process"/>
    <property type="evidence" value="ECO:0007669"/>
    <property type="project" value="TreeGrafter"/>
</dbReference>
<dbReference type="PANTHER" id="PTHR13247">
    <property type="entry name" value="TETRATRICOPEPTIDE REPEAT PROTEIN 11 TPR REPEAT PROTEIN 11"/>
    <property type="match status" value="1"/>
</dbReference>
<dbReference type="InterPro" id="IPR016543">
    <property type="entry name" value="Fis1"/>
</dbReference>
<dbReference type="PANTHER" id="PTHR13247:SF0">
    <property type="entry name" value="MITOCHONDRIAL FISSION 1 PROTEIN"/>
    <property type="match status" value="1"/>
</dbReference>
<sequence length="150" mass="16843">MDEILDEVGSPEELKKFEAIYNRLLETNSVTTEATFNYAWCLVQSRYAADIRKGICLLETIFNEDKEQTRRDCVYYLAIGYAKLKEYSKALQYTKAFLNLEPANLQVQSLDQTIRKRMEKDGYIGMALAGGAVLALGGLVTLGLALASKK</sequence>
<dbReference type="GO" id="GO:0000422">
    <property type="term" value="P:autophagy of mitochondrion"/>
    <property type="evidence" value="ECO:0007669"/>
    <property type="project" value="TreeGrafter"/>
</dbReference>
<evidence type="ECO:0000256" key="1">
    <source>
        <dbReference type="ARBA" id="ARBA00004549"/>
    </source>
</evidence>
<evidence type="ECO:0000256" key="7">
    <source>
        <dbReference type="ARBA" id="ARBA00022989"/>
    </source>
</evidence>
<dbReference type="Pfam" id="PF14852">
    <property type="entry name" value="Fis1_TPR_N"/>
    <property type="match status" value="1"/>
</dbReference>
<keyword evidence="10" id="KW-0576">Peroxisome</keyword>
<comment type="function">
    <text evidence="11">Involved in the fragmentation of the mitochondrial network and its perinuclear clustering.</text>
</comment>